<dbReference type="SUPFAM" id="SSF51735">
    <property type="entry name" value="NAD(P)-binding Rossmann-fold domains"/>
    <property type="match status" value="1"/>
</dbReference>
<comment type="similarity">
    <text evidence="1">Belongs to the AlaDH/PNT family.</text>
</comment>
<dbReference type="InterPro" id="IPR007698">
    <property type="entry name" value="AlaDH/PNT_NAD(H)-bd"/>
</dbReference>
<dbReference type="InterPro" id="IPR008141">
    <property type="entry name" value="Ala_DH"/>
</dbReference>
<dbReference type="InterPro" id="IPR036291">
    <property type="entry name" value="NAD(P)-bd_dom_sf"/>
</dbReference>
<keyword evidence="3" id="KW-0560">Oxidoreductase</keyword>
<sequence>MDIKPLDTEQIGLKTLEKHLIRSKSKVSLKIGLPKEISNDERRVTLTPGGVSILKANGHEIFIEKGAGEDANFPDREYADAGAEIAYSAQDVFKKSDLILKIAPLVEEEFDLLENDQSLISALHMGSQSVEYLEKMIEKSVTGIGYEFIRGEDKEFPIVRMMHEITGSMSVQIAAHYLESMSGGQGIMLGGISGVPPATVVILGAGITGEYAARTALGYGAQVFVMDTDLTALRRLENALDRRIITAVANHQYLNTALKFADIIIGAAMAEGERSPCWVTEDMVSGMKAGSVIVDTVIDQGGCVATSEATTHSNPVFTKHDVIHHCVPNIPANVPRTATYALNNVLVPYILAIGDAGGVKECLWENVALRNGTYTYKKHITKKSLAKMFDKPYREIEMLIASQI</sequence>
<reference evidence="7" key="1">
    <citation type="journal article" date="2019" name="Int. J. Syst. Evol. Microbiol.">
        <title>The Global Catalogue of Microorganisms (GCM) 10K type strain sequencing project: providing services to taxonomists for standard genome sequencing and annotation.</title>
        <authorList>
            <consortium name="The Broad Institute Genomics Platform"/>
            <consortium name="The Broad Institute Genome Sequencing Center for Infectious Disease"/>
            <person name="Wu L."/>
            <person name="Ma J."/>
        </authorList>
    </citation>
    <scope>NUCLEOTIDE SEQUENCE [LARGE SCALE GENOMIC DNA]</scope>
    <source>
        <strain evidence="7">KCTC 52042</strain>
    </source>
</reference>
<organism evidence="6 7">
    <name type="scientific">Gracilimonas halophila</name>
    <dbReference type="NCBI Taxonomy" id="1834464"/>
    <lineage>
        <taxon>Bacteria</taxon>
        <taxon>Pseudomonadati</taxon>
        <taxon>Balneolota</taxon>
        <taxon>Balneolia</taxon>
        <taxon>Balneolales</taxon>
        <taxon>Balneolaceae</taxon>
        <taxon>Gracilimonas</taxon>
    </lineage>
</organism>
<dbReference type="Proteomes" id="UP001597460">
    <property type="component" value="Unassembled WGS sequence"/>
</dbReference>
<dbReference type="CDD" id="cd05305">
    <property type="entry name" value="L-AlaDH"/>
    <property type="match status" value="1"/>
</dbReference>
<evidence type="ECO:0000313" key="6">
    <source>
        <dbReference type="EMBL" id="MFD2532824.1"/>
    </source>
</evidence>
<evidence type="ECO:0000256" key="3">
    <source>
        <dbReference type="ARBA" id="ARBA00023002"/>
    </source>
</evidence>
<name>A0ABW5JL13_9BACT</name>
<dbReference type="EMBL" id="JBHULI010000024">
    <property type="protein sequence ID" value="MFD2532824.1"/>
    <property type="molecule type" value="Genomic_DNA"/>
</dbReference>
<dbReference type="EC" id="1.4.1.1" evidence="2"/>
<dbReference type="Pfam" id="PF01262">
    <property type="entry name" value="AlaDh_PNT_C"/>
    <property type="match status" value="1"/>
</dbReference>
<comment type="caution">
    <text evidence="6">The sequence shown here is derived from an EMBL/GenBank/DDBJ whole genome shotgun (WGS) entry which is preliminary data.</text>
</comment>
<dbReference type="PANTHER" id="PTHR42795">
    <property type="entry name" value="ALANINE DEHYDROGENASE"/>
    <property type="match status" value="1"/>
</dbReference>
<evidence type="ECO:0000256" key="2">
    <source>
        <dbReference type="ARBA" id="ARBA00012897"/>
    </source>
</evidence>
<dbReference type="Gene3D" id="3.40.50.720">
    <property type="entry name" value="NAD(P)-binding Rossmann-like Domain"/>
    <property type="match status" value="2"/>
</dbReference>
<feature type="domain" description="Alanine dehydrogenase/pyridine nucleotide transhydrogenase NAD(H)-binding" evidence="4">
    <location>
        <begin position="178"/>
        <end position="326"/>
    </location>
</feature>
<evidence type="ECO:0000256" key="1">
    <source>
        <dbReference type="ARBA" id="ARBA00005689"/>
    </source>
</evidence>
<dbReference type="RefSeq" id="WP_390301963.1">
    <property type="nucleotide sequence ID" value="NZ_JBHULI010000024.1"/>
</dbReference>
<proteinExistence type="inferred from homology"/>
<dbReference type="PANTHER" id="PTHR42795:SF1">
    <property type="entry name" value="ALANINE DEHYDROGENASE"/>
    <property type="match status" value="1"/>
</dbReference>
<dbReference type="InterPro" id="IPR007886">
    <property type="entry name" value="AlaDH/PNT_N"/>
</dbReference>
<keyword evidence="7" id="KW-1185">Reference proteome</keyword>
<feature type="domain" description="Alanine dehydrogenase/pyridine nucleotide transhydrogenase N-terminal" evidence="5">
    <location>
        <begin position="32"/>
        <end position="166"/>
    </location>
</feature>
<gene>
    <name evidence="6" type="ORF">ACFSVN_10235</name>
</gene>
<dbReference type="SMART" id="SM01003">
    <property type="entry name" value="AlaDh_PNT_N"/>
    <property type="match status" value="1"/>
</dbReference>
<dbReference type="SMART" id="SM01002">
    <property type="entry name" value="AlaDh_PNT_C"/>
    <property type="match status" value="1"/>
</dbReference>
<dbReference type="SUPFAM" id="SSF52283">
    <property type="entry name" value="Formate/glycerate dehydrogenase catalytic domain-like"/>
    <property type="match status" value="1"/>
</dbReference>
<evidence type="ECO:0000259" key="5">
    <source>
        <dbReference type="SMART" id="SM01003"/>
    </source>
</evidence>
<evidence type="ECO:0000259" key="4">
    <source>
        <dbReference type="SMART" id="SM01002"/>
    </source>
</evidence>
<accession>A0ABW5JL13</accession>
<evidence type="ECO:0000313" key="7">
    <source>
        <dbReference type="Proteomes" id="UP001597460"/>
    </source>
</evidence>
<protein>
    <recommendedName>
        <fullName evidence="2">alanine dehydrogenase</fullName>
        <ecNumber evidence="2">1.4.1.1</ecNumber>
    </recommendedName>
</protein>
<dbReference type="Pfam" id="PF05222">
    <property type="entry name" value="AlaDh_PNT_N"/>
    <property type="match status" value="1"/>
</dbReference>